<protein>
    <submittedName>
        <fullName evidence="2">Uncharacterized protein</fullName>
    </submittedName>
</protein>
<name>A0A7S1BYR8_9STRA</name>
<reference evidence="2" key="1">
    <citation type="submission" date="2021-01" db="EMBL/GenBank/DDBJ databases">
        <authorList>
            <person name="Corre E."/>
            <person name="Pelletier E."/>
            <person name="Niang G."/>
            <person name="Scheremetjew M."/>
            <person name="Finn R."/>
            <person name="Kale V."/>
            <person name="Holt S."/>
            <person name="Cochrane G."/>
            <person name="Meng A."/>
            <person name="Brown T."/>
            <person name="Cohen L."/>
        </authorList>
    </citation>
    <scope>NUCLEOTIDE SEQUENCE</scope>
    <source>
        <strain evidence="2">308</strain>
    </source>
</reference>
<keyword evidence="1" id="KW-0472">Membrane</keyword>
<feature type="transmembrane region" description="Helical" evidence="1">
    <location>
        <begin position="95"/>
        <end position="112"/>
    </location>
</feature>
<feature type="transmembrane region" description="Helical" evidence="1">
    <location>
        <begin position="72"/>
        <end position="89"/>
    </location>
</feature>
<dbReference type="EMBL" id="HBFR01040227">
    <property type="protein sequence ID" value="CAD8902221.1"/>
    <property type="molecule type" value="Transcribed_RNA"/>
</dbReference>
<sequence>MSELDLYICDPLLAYQDSSCVSTVGSITSGLETLIPKNILMDDYTKMPLVWVWNEPVIRIPFFDVIVTQGRYLIFGIVGTVIGLLQWNIRSWILPSHLAFYVLFMLTFNRLINRPAS</sequence>
<keyword evidence="1" id="KW-1133">Transmembrane helix</keyword>
<dbReference type="AlphaFoldDB" id="A0A7S1BYR8"/>
<gene>
    <name evidence="2" type="ORF">CHYS00102_LOCUS29440</name>
</gene>
<keyword evidence="1" id="KW-0812">Transmembrane</keyword>
<organism evidence="2">
    <name type="scientific">Corethron hystrix</name>
    <dbReference type="NCBI Taxonomy" id="216773"/>
    <lineage>
        <taxon>Eukaryota</taxon>
        <taxon>Sar</taxon>
        <taxon>Stramenopiles</taxon>
        <taxon>Ochrophyta</taxon>
        <taxon>Bacillariophyta</taxon>
        <taxon>Coscinodiscophyceae</taxon>
        <taxon>Corethrophycidae</taxon>
        <taxon>Corethrales</taxon>
        <taxon>Corethraceae</taxon>
        <taxon>Corethron</taxon>
    </lineage>
</organism>
<evidence type="ECO:0000256" key="1">
    <source>
        <dbReference type="SAM" id="Phobius"/>
    </source>
</evidence>
<proteinExistence type="predicted"/>
<accession>A0A7S1BYR8</accession>
<evidence type="ECO:0000313" key="2">
    <source>
        <dbReference type="EMBL" id="CAD8902221.1"/>
    </source>
</evidence>